<dbReference type="Pfam" id="PF00201">
    <property type="entry name" value="UDPGT"/>
    <property type="match status" value="1"/>
</dbReference>
<dbReference type="EC" id="2.4.1.17" evidence="5"/>
<dbReference type="Proteomes" id="UP000008820">
    <property type="component" value="Chromosome 2"/>
</dbReference>
<feature type="signal peptide" evidence="5">
    <location>
        <begin position="1"/>
        <end position="18"/>
    </location>
</feature>
<feature type="chain" id="PRO_5036530122" description="UDP-glucuronosyltransferase" evidence="5">
    <location>
        <begin position="19"/>
        <end position="523"/>
    </location>
</feature>
<dbReference type="InterPro" id="IPR035595">
    <property type="entry name" value="UDP_glycos_trans_CS"/>
</dbReference>
<keyword evidence="2 4" id="KW-0328">Glycosyltransferase</keyword>
<evidence type="ECO:0000256" key="4">
    <source>
        <dbReference type="RuleBase" id="RU003718"/>
    </source>
</evidence>
<evidence type="ECO:0000313" key="6">
    <source>
        <dbReference type="EnsemblMetazoa" id="AAEL014371-PB"/>
    </source>
</evidence>
<keyword evidence="5" id="KW-0472">Membrane</keyword>
<dbReference type="GO" id="GO:0016020">
    <property type="term" value="C:membrane"/>
    <property type="evidence" value="ECO:0007669"/>
    <property type="project" value="UniProtKB-SubCell"/>
</dbReference>
<gene>
    <name evidence="6" type="primary">5564273</name>
</gene>
<comment type="subcellular location">
    <subcellularLocation>
        <location evidence="5">Membrane</location>
        <topology evidence="5">Single-pass membrane protein</topology>
    </subcellularLocation>
</comment>
<evidence type="ECO:0000256" key="5">
    <source>
        <dbReference type="RuleBase" id="RU362059"/>
    </source>
</evidence>
<dbReference type="OrthoDB" id="5835829at2759"/>
<dbReference type="InterPro" id="IPR050271">
    <property type="entry name" value="UDP-glycosyltransferase"/>
</dbReference>
<proteinExistence type="inferred from homology"/>
<comment type="similarity">
    <text evidence="1 4">Belongs to the UDP-glycosyltransferase family.</text>
</comment>
<organism evidence="6 7">
    <name type="scientific">Aedes aegypti</name>
    <name type="common">Yellowfever mosquito</name>
    <name type="synonym">Culex aegypti</name>
    <dbReference type="NCBI Taxonomy" id="7159"/>
    <lineage>
        <taxon>Eukaryota</taxon>
        <taxon>Metazoa</taxon>
        <taxon>Ecdysozoa</taxon>
        <taxon>Arthropoda</taxon>
        <taxon>Hexapoda</taxon>
        <taxon>Insecta</taxon>
        <taxon>Pterygota</taxon>
        <taxon>Neoptera</taxon>
        <taxon>Endopterygota</taxon>
        <taxon>Diptera</taxon>
        <taxon>Nematocera</taxon>
        <taxon>Culicoidea</taxon>
        <taxon>Culicidae</taxon>
        <taxon>Culicinae</taxon>
        <taxon>Aedini</taxon>
        <taxon>Aedes</taxon>
        <taxon>Stegomyia</taxon>
    </lineage>
</organism>
<reference evidence="6 7" key="1">
    <citation type="submission" date="2017-06" db="EMBL/GenBank/DDBJ databases">
        <title>Aedes aegypti genome working group (AGWG) sequencing and assembly.</title>
        <authorList>
            <consortium name="Aedes aegypti Genome Working Group (AGWG)"/>
            <person name="Matthews B.J."/>
        </authorList>
    </citation>
    <scope>NUCLEOTIDE SEQUENCE [LARGE SCALE GENOMIC DNA]</scope>
    <source>
        <strain evidence="6 7">LVP_AGWG</strain>
    </source>
</reference>
<evidence type="ECO:0000256" key="1">
    <source>
        <dbReference type="ARBA" id="ARBA00009995"/>
    </source>
</evidence>
<evidence type="ECO:0000256" key="3">
    <source>
        <dbReference type="ARBA" id="ARBA00022679"/>
    </source>
</evidence>
<sequence>MSRCVFLLLTVICSFTHAANILYIDGVASPSHFIWHKALINGLAAKGHNVTALSVDVEENAPMNVSYIKMEGVYESLFEEDGMESDFFEIGQMNPFSVLAMFNEYATIGCKLTLKTAGLRQLLEYPREFKFDLIISDYLNGPCISAVAQHKFGRPPYIAATAFHGLTTTNMMSGAFSYSASVPNHEFNTPQSMGYCQRFMNFLYNHWEELLKIYNMYPKVDKIVRKEFPDIPYVGDLDRDTRIILLNSNPVIQYSEASMPNVISVGGMQIVKPKELPEDLKKLVDNAKNGAILFSLGTNVRSDMLGDKRIIEILNAMSQFPEYQFLWKFESDAMPIEVPKNVYIRKWMPQNDLLAHPNLKLFITHSGLLSTQEAIYNGVPIIGFPVFADQHQNINYCMEQGVGKRLSIKNVKSSELVNAIRELMTDDRSVACYRENMSRLSKIFRDQKEPPLERAIWWVEWVLRHPTSKILQSNAVRLDWFVKYSFDVIVPLVLAGLIVLSIPIKIMRYVMCRKQGQVKTKRE</sequence>
<comment type="catalytic activity">
    <reaction evidence="5">
        <text>glucuronate acceptor + UDP-alpha-D-glucuronate = acceptor beta-D-glucuronoside + UDP + H(+)</text>
        <dbReference type="Rhea" id="RHEA:21032"/>
        <dbReference type="ChEBI" id="CHEBI:15378"/>
        <dbReference type="ChEBI" id="CHEBI:58052"/>
        <dbReference type="ChEBI" id="CHEBI:58223"/>
        <dbReference type="ChEBI" id="CHEBI:132367"/>
        <dbReference type="ChEBI" id="CHEBI:132368"/>
        <dbReference type="EC" id="2.4.1.17"/>
    </reaction>
</comment>
<name>A0A6I8TRE5_AEDAE</name>
<keyword evidence="3 4" id="KW-0808">Transferase</keyword>
<dbReference type="EnsemblMetazoa" id="AAEL014371-RB">
    <property type="protein sequence ID" value="AAEL014371-PB"/>
    <property type="gene ID" value="AAEL014371"/>
</dbReference>
<evidence type="ECO:0000313" key="7">
    <source>
        <dbReference type="Proteomes" id="UP000008820"/>
    </source>
</evidence>
<reference evidence="6" key="2">
    <citation type="submission" date="2020-05" db="UniProtKB">
        <authorList>
            <consortium name="EnsemblMetazoa"/>
        </authorList>
    </citation>
    <scope>IDENTIFICATION</scope>
    <source>
        <strain evidence="6">LVP_AGWG</strain>
    </source>
</reference>
<dbReference type="GO" id="GO:0015020">
    <property type="term" value="F:glucuronosyltransferase activity"/>
    <property type="evidence" value="ECO:0007669"/>
    <property type="project" value="UniProtKB-EC"/>
</dbReference>
<keyword evidence="5" id="KW-0732">Signal</keyword>
<evidence type="ECO:0000256" key="2">
    <source>
        <dbReference type="ARBA" id="ARBA00022676"/>
    </source>
</evidence>
<keyword evidence="5" id="KW-1133">Transmembrane helix</keyword>
<dbReference type="PROSITE" id="PS00375">
    <property type="entry name" value="UDPGT"/>
    <property type="match status" value="1"/>
</dbReference>
<dbReference type="InParanoid" id="A0A6I8TRE5"/>
<keyword evidence="7" id="KW-1185">Reference proteome</keyword>
<dbReference type="PANTHER" id="PTHR48043">
    <property type="entry name" value="EG:EG0003.4 PROTEIN-RELATED"/>
    <property type="match status" value="1"/>
</dbReference>
<dbReference type="InterPro" id="IPR002213">
    <property type="entry name" value="UDP_glucos_trans"/>
</dbReference>
<keyword evidence="5" id="KW-0812">Transmembrane</keyword>
<dbReference type="SUPFAM" id="SSF53756">
    <property type="entry name" value="UDP-Glycosyltransferase/glycogen phosphorylase"/>
    <property type="match status" value="1"/>
</dbReference>
<dbReference type="CDD" id="cd03784">
    <property type="entry name" value="GT1_Gtf-like"/>
    <property type="match status" value="1"/>
</dbReference>
<accession>A0A6I8TRE5</accession>
<feature type="transmembrane region" description="Helical" evidence="5">
    <location>
        <begin position="484"/>
        <end position="504"/>
    </location>
</feature>
<dbReference type="PANTHER" id="PTHR48043:SF159">
    <property type="entry name" value="EG:EG0003.4 PROTEIN-RELATED"/>
    <property type="match status" value="1"/>
</dbReference>
<dbReference type="Gene3D" id="3.40.50.2000">
    <property type="entry name" value="Glycogen Phosphorylase B"/>
    <property type="match status" value="2"/>
</dbReference>
<dbReference type="AlphaFoldDB" id="A0A6I8TRE5"/>
<protein>
    <recommendedName>
        <fullName evidence="5">UDP-glucuronosyltransferase</fullName>
        <ecNumber evidence="5">2.4.1.17</ecNumber>
    </recommendedName>
</protein>
<dbReference type="FunFam" id="3.40.50.2000:FF:000021">
    <property type="entry name" value="UDP-glucuronosyltransferase"/>
    <property type="match status" value="1"/>
</dbReference>